<evidence type="ECO:0000256" key="2">
    <source>
        <dbReference type="ARBA" id="ARBA00007494"/>
    </source>
</evidence>
<dbReference type="CDD" id="cd02440">
    <property type="entry name" value="AdoMet_MTases"/>
    <property type="match status" value="1"/>
</dbReference>
<dbReference type="GO" id="GO:0070475">
    <property type="term" value="P:rRNA base methylation"/>
    <property type="evidence" value="ECO:0007669"/>
    <property type="project" value="TreeGrafter"/>
</dbReference>
<evidence type="ECO:0000256" key="5">
    <source>
        <dbReference type="ARBA" id="ARBA00022603"/>
    </source>
</evidence>
<reference evidence="14" key="1">
    <citation type="submission" date="2017-11" db="EMBL/GenBank/DDBJ databases">
        <title>The sensing device of the deep-sea amphipod.</title>
        <authorList>
            <person name="Kobayashi H."/>
            <person name="Nagahama T."/>
            <person name="Arai W."/>
            <person name="Sasagawa Y."/>
            <person name="Umeda M."/>
            <person name="Hayashi T."/>
            <person name="Nikaido I."/>
            <person name="Watanabe H."/>
            <person name="Oguri K."/>
            <person name="Kitazato H."/>
            <person name="Fujioka K."/>
            <person name="Kido Y."/>
            <person name="Takami H."/>
        </authorList>
    </citation>
    <scope>NUCLEOTIDE SEQUENCE</scope>
    <source>
        <tissue evidence="14">Whole body</tissue>
    </source>
</reference>
<feature type="region of interest" description="Disordered" evidence="11">
    <location>
        <begin position="1"/>
        <end position="247"/>
    </location>
</feature>
<keyword evidence="7 10" id="KW-0949">S-adenosyl-L-methionine</keyword>
<evidence type="ECO:0000256" key="9">
    <source>
        <dbReference type="ARBA" id="ARBA00023242"/>
    </source>
</evidence>
<dbReference type="GO" id="GO:0005730">
    <property type="term" value="C:nucleolus"/>
    <property type="evidence" value="ECO:0007669"/>
    <property type="project" value="UniProtKB-SubCell"/>
</dbReference>
<evidence type="ECO:0000313" key="13">
    <source>
        <dbReference type="EMBL" id="LAB66422.1"/>
    </source>
</evidence>
<feature type="compositionally biased region" description="Basic and acidic residues" evidence="11">
    <location>
        <begin position="222"/>
        <end position="236"/>
    </location>
</feature>
<dbReference type="InterPro" id="IPR049560">
    <property type="entry name" value="MeTrfase_RsmB-F_NOP2_cat"/>
</dbReference>
<keyword evidence="4" id="KW-0690">Ribosome biogenesis</keyword>
<dbReference type="InterPro" id="IPR001678">
    <property type="entry name" value="MeTrfase_RsmB-F_NOP2_dom"/>
</dbReference>
<evidence type="ECO:0000256" key="1">
    <source>
        <dbReference type="ARBA" id="ARBA00004604"/>
    </source>
</evidence>
<keyword evidence="5 10" id="KW-0489">Methyltransferase</keyword>
<dbReference type="InterPro" id="IPR023267">
    <property type="entry name" value="RCMT"/>
</dbReference>
<comment type="subcellular location">
    <subcellularLocation>
        <location evidence="1">Nucleus</location>
        <location evidence="1">Nucleolus</location>
    </subcellularLocation>
</comment>
<feature type="binding site" evidence="10">
    <location>
        <begin position="413"/>
        <end position="419"/>
    </location>
    <ligand>
        <name>S-adenosyl-L-methionine</name>
        <dbReference type="ChEBI" id="CHEBI:59789"/>
    </ligand>
</feature>
<dbReference type="Pfam" id="PF17125">
    <property type="entry name" value="Methyltr_RsmF_N"/>
    <property type="match status" value="1"/>
</dbReference>
<evidence type="ECO:0000256" key="7">
    <source>
        <dbReference type="ARBA" id="ARBA00022691"/>
    </source>
</evidence>
<dbReference type="GO" id="GO:0003723">
    <property type="term" value="F:RNA binding"/>
    <property type="evidence" value="ECO:0007669"/>
    <property type="project" value="UniProtKB-UniRule"/>
</dbReference>
<feature type="compositionally biased region" description="Acidic residues" evidence="11">
    <location>
        <begin position="164"/>
        <end position="178"/>
    </location>
</feature>
<dbReference type="PANTHER" id="PTHR22807">
    <property type="entry name" value="NOP2 YEAST -RELATED NOL1/NOP2/FMU SUN DOMAIN-CONTAINING"/>
    <property type="match status" value="1"/>
</dbReference>
<dbReference type="PROSITE" id="PS01153">
    <property type="entry name" value="NOL1_NOP2_SUN"/>
    <property type="match status" value="1"/>
</dbReference>
<dbReference type="EMBL" id="IACF01000660">
    <property type="protein sequence ID" value="LAB66422.1"/>
    <property type="molecule type" value="mRNA"/>
</dbReference>
<evidence type="ECO:0000259" key="12">
    <source>
        <dbReference type="PROSITE" id="PS51686"/>
    </source>
</evidence>
<feature type="binding site" evidence="10">
    <location>
        <position position="482"/>
    </location>
    <ligand>
        <name>S-adenosyl-L-methionine</name>
        <dbReference type="ChEBI" id="CHEBI:59789"/>
    </ligand>
</feature>
<dbReference type="SUPFAM" id="SSF53335">
    <property type="entry name" value="S-adenosyl-L-methionine-dependent methyltransferases"/>
    <property type="match status" value="1"/>
</dbReference>
<accession>A0A2P2HXE1</accession>
<reference evidence="13" key="2">
    <citation type="journal article" date="2018" name="Biosci. Biotechnol. Biochem.">
        <title>Polysaccharide hydrolase of the hadal zone amphipods Hirondellea gigas.</title>
        <authorList>
            <person name="Kobayashi H."/>
            <person name="Nagahama T."/>
            <person name="Arai W."/>
            <person name="Sasagawa Y."/>
            <person name="Umeda M."/>
            <person name="Hayashi T."/>
            <person name="Nikaido I."/>
            <person name="Watanabe H."/>
            <person name="Oguri K."/>
            <person name="Kitazato H."/>
            <person name="Fujioka K."/>
            <person name="Kido Y."/>
            <person name="Takami H."/>
        </authorList>
    </citation>
    <scope>NUCLEOTIDE SEQUENCE</scope>
    <source>
        <tissue evidence="13">Whole body</tissue>
    </source>
</reference>
<dbReference type="GO" id="GO:0009383">
    <property type="term" value="F:rRNA (cytosine-C5-)-methyltransferase activity"/>
    <property type="evidence" value="ECO:0007669"/>
    <property type="project" value="TreeGrafter"/>
</dbReference>
<evidence type="ECO:0000256" key="10">
    <source>
        <dbReference type="PROSITE-ProRule" id="PRU01023"/>
    </source>
</evidence>
<dbReference type="InterPro" id="IPR031341">
    <property type="entry name" value="Methyltr_RsmF_N"/>
</dbReference>
<keyword evidence="8 10" id="KW-0694">RNA-binding</keyword>
<dbReference type="PRINTS" id="PR02008">
    <property type="entry name" value="RCMTFAMILY"/>
</dbReference>
<keyword evidence="6 10" id="KW-0808">Transferase</keyword>
<proteinExistence type="evidence at transcript level"/>
<feature type="binding site" evidence="10">
    <location>
        <position position="437"/>
    </location>
    <ligand>
        <name>S-adenosyl-L-methionine</name>
        <dbReference type="ChEBI" id="CHEBI:59789"/>
    </ligand>
</feature>
<dbReference type="PRINTS" id="PR02012">
    <property type="entry name" value="RCMTNOP2"/>
</dbReference>
<organism evidence="13">
    <name type="scientific">Hirondellea gigas</name>
    <dbReference type="NCBI Taxonomy" id="1518452"/>
    <lineage>
        <taxon>Eukaryota</taxon>
        <taxon>Metazoa</taxon>
        <taxon>Ecdysozoa</taxon>
        <taxon>Arthropoda</taxon>
        <taxon>Crustacea</taxon>
        <taxon>Multicrustacea</taxon>
        <taxon>Malacostraca</taxon>
        <taxon>Eumalacostraca</taxon>
        <taxon>Peracarida</taxon>
        <taxon>Amphipoda</taxon>
        <taxon>Amphilochidea</taxon>
        <taxon>Lysianassida</taxon>
        <taxon>Lysianassidira</taxon>
        <taxon>Lysianassoidea</taxon>
        <taxon>Lysianassidae</taxon>
        <taxon>Hirondellea</taxon>
    </lineage>
</organism>
<evidence type="ECO:0000256" key="4">
    <source>
        <dbReference type="ARBA" id="ARBA00022517"/>
    </source>
</evidence>
<dbReference type="InterPro" id="IPR029063">
    <property type="entry name" value="SAM-dependent_MTases_sf"/>
</dbReference>
<evidence type="ECO:0000256" key="3">
    <source>
        <dbReference type="ARBA" id="ARBA00022490"/>
    </source>
</evidence>
<feature type="domain" description="SAM-dependent MTase RsmB/NOP-type" evidence="12">
    <location>
        <begin position="320"/>
        <end position="610"/>
    </location>
</feature>
<dbReference type="PANTHER" id="PTHR22807:SF30">
    <property type="entry name" value="28S RRNA (CYTOSINE(4447)-C(5))-METHYLTRANSFERASE-RELATED"/>
    <property type="match status" value="1"/>
</dbReference>
<sequence length="625" mass="69604">MGRKLNKDAKKKSPGISKTKLKKKEAILVFPKIEGDEEEKKKLSHRQKQRLVKRKAKKQSSRKNKKQKLETSLTNGTPAKKKQKSAQPIEQDDDDEEESDYEQQSNEDDGSFADSEDNDSVVDNDADDDSFVESEEVSFPGKGKKQQEGDDSDDEGSIVSGGDDGMESYDEMEGDNEDGEAKKLFDSDDDADSDDGNLKKDSDDSDSESSGWSEAEREADELEGRKRTTAEAKEQGQEEIPSLAEVDEEIKNNPNVKGSLARVNAVLFVLEDFRNRRSGNRQRTEYLEILKSDLSMCFSYNKYLLEKFMELFSLPELMEFLEANESERPVTIRTNTIKVRRKQLNDSLNNRGVNVEAIPWSKVGLVVYGVPSNVPLGATPDYLAGHYMLQGASSLLPVMALAPKENEFILDMCAAPGGKATHIASMMKNSGVLYCNDVNPNRVKALTANIHRMGVTNTIITVMDGRKLVNKLGSSVDRVLLDAPCTGTGIISKDERVKLSKGELDVRRCSHLQVELLLAAIDAVKVDSETGGYIVYSTCSVLVEENEQVINSVLKKRHVKLVPTGLVNIGTKGLTKFKTQRFHQSLELMQRIYPHKNNMDGFCVAKLKKLSNKKMSEGKPVVENK</sequence>
<evidence type="ECO:0000256" key="11">
    <source>
        <dbReference type="SAM" id="MobiDB-lite"/>
    </source>
</evidence>
<dbReference type="Pfam" id="PF01189">
    <property type="entry name" value="Methyltr_RsmB-F"/>
    <property type="match status" value="1"/>
</dbReference>
<dbReference type="EMBL" id="IACT01000686">
    <property type="protein sequence ID" value="LAC20075.1"/>
    <property type="molecule type" value="mRNA"/>
</dbReference>
<feature type="binding site" evidence="10">
    <location>
        <position position="464"/>
    </location>
    <ligand>
        <name>S-adenosyl-L-methionine</name>
        <dbReference type="ChEBI" id="CHEBI:59789"/>
    </ligand>
</feature>
<dbReference type="InterPro" id="IPR018314">
    <property type="entry name" value="RsmB/NOL1/NOP2-like_CS"/>
</dbReference>
<feature type="active site" description="Nucleophile" evidence="10">
    <location>
        <position position="539"/>
    </location>
</feature>
<dbReference type="PROSITE" id="PS51686">
    <property type="entry name" value="SAM_MT_RSMB_NOP"/>
    <property type="match status" value="1"/>
</dbReference>
<evidence type="ECO:0000256" key="6">
    <source>
        <dbReference type="ARBA" id="ARBA00022679"/>
    </source>
</evidence>
<dbReference type="InterPro" id="IPR011023">
    <property type="entry name" value="Nop2p"/>
</dbReference>
<dbReference type="NCBIfam" id="TIGR00446">
    <property type="entry name" value="nop2p"/>
    <property type="match status" value="1"/>
</dbReference>
<keyword evidence="3" id="KW-0963">Cytoplasm</keyword>
<feature type="compositionally biased region" description="Basic residues" evidence="11">
    <location>
        <begin position="42"/>
        <end position="66"/>
    </location>
</feature>
<dbReference type="Gene3D" id="3.40.50.150">
    <property type="entry name" value="Vaccinia Virus protein VP39"/>
    <property type="match status" value="1"/>
</dbReference>
<feature type="compositionally biased region" description="Acidic residues" evidence="11">
    <location>
        <begin position="90"/>
        <end position="136"/>
    </location>
</feature>
<comment type="similarity">
    <text evidence="2 10">Belongs to the class I-like SAM-binding methyltransferase superfamily. RsmB/NOP family.</text>
</comment>
<keyword evidence="9" id="KW-0539">Nucleus</keyword>
<dbReference type="Gene3D" id="3.30.70.1170">
    <property type="entry name" value="Sun protein, domain 3"/>
    <property type="match status" value="1"/>
</dbReference>
<dbReference type="AlphaFoldDB" id="A0A2P2HXE1"/>
<evidence type="ECO:0000313" key="14">
    <source>
        <dbReference type="EMBL" id="LAC20075.1"/>
    </source>
</evidence>
<dbReference type="GO" id="GO:0000470">
    <property type="term" value="P:maturation of LSU-rRNA"/>
    <property type="evidence" value="ECO:0007669"/>
    <property type="project" value="TreeGrafter"/>
</dbReference>
<dbReference type="InterPro" id="IPR023273">
    <property type="entry name" value="RCMT_NOP2"/>
</dbReference>
<name>A0A2P2HXE1_9CRUS</name>
<protein>
    <submittedName>
        <fullName evidence="13 14">28S rRNA (Cytosine-C(5))-methyltransferase</fullName>
    </submittedName>
</protein>
<evidence type="ECO:0000256" key="8">
    <source>
        <dbReference type="ARBA" id="ARBA00022884"/>
    </source>
</evidence>
<feature type="compositionally biased region" description="Basic residues" evidence="11">
    <location>
        <begin position="9"/>
        <end position="23"/>
    </location>
</feature>